<sequence>MSAVDHWRKTSLSTSLPWRRFPGRDACGSAQVLPDGRTAAYFLRGRCKDPQAAFKKTEL</sequence>
<evidence type="ECO:0000313" key="1">
    <source>
        <dbReference type="EMBL" id="PTL37402.1"/>
    </source>
</evidence>
<comment type="caution">
    <text evidence="1">The sequence shown here is derived from an EMBL/GenBank/DDBJ whole genome shotgun (WGS) entry which is preliminary data.</text>
</comment>
<proteinExistence type="predicted"/>
<name>A0A2T4U1W8_9BACI</name>
<dbReference type="AlphaFoldDB" id="A0A2T4U1W8"/>
<accession>A0A2T4U1W8</accession>
<dbReference type="EMBL" id="PZJJ01000055">
    <property type="protein sequence ID" value="PTL37402.1"/>
    <property type="molecule type" value="Genomic_DNA"/>
</dbReference>
<dbReference type="Proteomes" id="UP000240509">
    <property type="component" value="Unassembled WGS sequence"/>
</dbReference>
<reference evidence="1 2" key="1">
    <citation type="submission" date="2018-03" db="EMBL/GenBank/DDBJ databases">
        <title>Alkalicoccus saliphilus sp. nov., isolated from a mineral pool.</title>
        <authorList>
            <person name="Zhao B."/>
        </authorList>
    </citation>
    <scope>NUCLEOTIDE SEQUENCE [LARGE SCALE GENOMIC DNA]</scope>
    <source>
        <strain evidence="1 2">6AG</strain>
    </source>
</reference>
<gene>
    <name evidence="1" type="ORF">C6Y45_16720</name>
</gene>
<evidence type="ECO:0000313" key="2">
    <source>
        <dbReference type="Proteomes" id="UP000240509"/>
    </source>
</evidence>
<protein>
    <submittedName>
        <fullName evidence="1">Uncharacterized protein</fullName>
    </submittedName>
</protein>
<keyword evidence="2" id="KW-1185">Reference proteome</keyword>
<organism evidence="1 2">
    <name type="scientific">Alkalicoccus saliphilus</name>
    <dbReference type="NCBI Taxonomy" id="200989"/>
    <lineage>
        <taxon>Bacteria</taxon>
        <taxon>Bacillati</taxon>
        <taxon>Bacillota</taxon>
        <taxon>Bacilli</taxon>
        <taxon>Bacillales</taxon>
        <taxon>Bacillaceae</taxon>
        <taxon>Alkalicoccus</taxon>
    </lineage>
</organism>